<sequence length="232" mass="26675">MRLEPVDEDIWIAEGPLVDFYGFPYPTRAVIVRLPDKTLWVWSPIKLDVDLKQAVDALGPVGHLVSPNKIHHLYLTEWHAAYPEAKLWGPASTIAKRGDLPFQQPLEDLAPDDWQGAFVQAWFRGSPVLDEIVFVHSASATAIMADLSEHFSEDFLKRNWKAWQRPIARLWGIVEGKGYAPLEWRLSWFNRKTARKSRTRILDASPERVIMAHGEWVRSGGRAYLQRALDWL</sequence>
<dbReference type="EMBL" id="AWFG01000001">
    <property type="protein sequence ID" value="KCZ60872.1"/>
    <property type="molecule type" value="Genomic_DNA"/>
</dbReference>
<evidence type="ECO:0000313" key="1">
    <source>
        <dbReference type="EMBL" id="KCZ60872.1"/>
    </source>
</evidence>
<comment type="caution">
    <text evidence="1">The sequence shown here is derived from an EMBL/GenBank/DDBJ whole genome shotgun (WGS) entry which is preliminary data.</text>
</comment>
<dbReference type="PANTHER" id="PTHR33835">
    <property type="entry name" value="YALI0C07656P"/>
    <property type="match status" value="1"/>
</dbReference>
<dbReference type="Proteomes" id="UP000027190">
    <property type="component" value="Unassembled WGS sequence"/>
</dbReference>
<name>A0A062USU6_9PROT</name>
<dbReference type="RefSeq" id="WP_034735887.1">
    <property type="nucleotide sequence ID" value="NZ_AWFG01000001.1"/>
</dbReference>
<proteinExistence type="predicted"/>
<dbReference type="PATRIC" id="fig|1280947.3.peg.122"/>
<organism evidence="1 2">
    <name type="scientific">Hyphomonas chukchiensis</name>
    <dbReference type="NCBI Taxonomy" id="1280947"/>
    <lineage>
        <taxon>Bacteria</taxon>
        <taxon>Pseudomonadati</taxon>
        <taxon>Pseudomonadota</taxon>
        <taxon>Alphaproteobacteria</taxon>
        <taxon>Hyphomonadales</taxon>
        <taxon>Hyphomonadaceae</taxon>
        <taxon>Hyphomonas</taxon>
    </lineage>
</organism>
<evidence type="ECO:0000313" key="2">
    <source>
        <dbReference type="Proteomes" id="UP000027190"/>
    </source>
</evidence>
<evidence type="ECO:0008006" key="3">
    <source>
        <dbReference type="Google" id="ProtNLM"/>
    </source>
</evidence>
<keyword evidence="2" id="KW-1185">Reference proteome</keyword>
<dbReference type="OrthoDB" id="450111at2"/>
<dbReference type="STRING" id="1280947.HY30_00635"/>
<reference evidence="1 2" key="1">
    <citation type="journal article" date="2014" name="Antonie Van Leeuwenhoek">
        <title>Hyphomonas beringensis sp. nov. and Hyphomonas chukchiensis sp. nov., isolated from surface seawater of the Bering Sea and Chukchi Sea.</title>
        <authorList>
            <person name="Li C."/>
            <person name="Lai Q."/>
            <person name="Li G."/>
            <person name="Dong C."/>
            <person name="Wang J."/>
            <person name="Liao Y."/>
            <person name="Shao Z."/>
        </authorList>
    </citation>
    <scope>NUCLEOTIDE SEQUENCE [LARGE SCALE GENOMIC DNA]</scope>
    <source>
        <strain evidence="1 2">BH-BN04-4</strain>
    </source>
</reference>
<dbReference type="AlphaFoldDB" id="A0A062USU6"/>
<dbReference type="PANTHER" id="PTHR33835:SF1">
    <property type="entry name" value="METALLO-BETA-LACTAMASE DOMAIN-CONTAINING PROTEIN"/>
    <property type="match status" value="1"/>
</dbReference>
<dbReference type="InterPro" id="IPR025638">
    <property type="entry name" value="DUF4336"/>
</dbReference>
<accession>A0A062USU6</accession>
<gene>
    <name evidence="1" type="ORF">HY30_00635</name>
</gene>
<protein>
    <recommendedName>
        <fullName evidence="3">DUF4336 domain-containing protein</fullName>
    </recommendedName>
</protein>
<dbReference type="eggNOG" id="COG4221">
    <property type="taxonomic scope" value="Bacteria"/>
</dbReference>
<dbReference type="SUPFAM" id="SSF56281">
    <property type="entry name" value="Metallo-hydrolase/oxidoreductase"/>
    <property type="match status" value="1"/>
</dbReference>
<dbReference type="InterPro" id="IPR036866">
    <property type="entry name" value="RibonucZ/Hydroxyglut_hydro"/>
</dbReference>